<feature type="transmembrane region" description="Helical" evidence="12">
    <location>
        <begin position="418"/>
        <end position="439"/>
    </location>
</feature>
<organism evidence="14 15">
    <name type="scientific">Rhodococcus artemisiae</name>
    <dbReference type="NCBI Taxonomy" id="714159"/>
    <lineage>
        <taxon>Bacteria</taxon>
        <taxon>Bacillati</taxon>
        <taxon>Actinomycetota</taxon>
        <taxon>Actinomycetes</taxon>
        <taxon>Mycobacteriales</taxon>
        <taxon>Nocardiaceae</taxon>
        <taxon>Rhodococcus</taxon>
    </lineage>
</organism>
<feature type="domain" description="Protein kinase" evidence="13">
    <location>
        <begin position="84"/>
        <end position="392"/>
    </location>
</feature>
<evidence type="ECO:0000256" key="5">
    <source>
        <dbReference type="ARBA" id="ARBA00022679"/>
    </source>
</evidence>
<comment type="subcellular location">
    <subcellularLocation>
        <location evidence="1">Cytoplasm</location>
        <location evidence="1">Cytoskeleton</location>
        <location evidence="1">Microtubule organizing center</location>
        <location evidence="1">Centrosome</location>
    </subcellularLocation>
    <subcellularLocation>
        <location evidence="2">Cytoplasm</location>
        <location evidence="2">Cytoskeleton</location>
        <location evidence="2">Spindle pole</location>
    </subcellularLocation>
</comment>
<dbReference type="InterPro" id="IPR008271">
    <property type="entry name" value="Ser/Thr_kinase_AS"/>
</dbReference>
<feature type="binding site" evidence="10">
    <location>
        <position position="113"/>
    </location>
    <ligand>
        <name>ATP</name>
        <dbReference type="ChEBI" id="CHEBI:30616"/>
    </ligand>
</feature>
<keyword evidence="12" id="KW-0472">Membrane</keyword>
<evidence type="ECO:0000256" key="6">
    <source>
        <dbReference type="ARBA" id="ARBA00022741"/>
    </source>
</evidence>
<evidence type="ECO:0000256" key="3">
    <source>
        <dbReference type="ARBA" id="ARBA00010886"/>
    </source>
</evidence>
<evidence type="ECO:0000256" key="7">
    <source>
        <dbReference type="ARBA" id="ARBA00022777"/>
    </source>
</evidence>
<evidence type="ECO:0000256" key="1">
    <source>
        <dbReference type="ARBA" id="ARBA00004300"/>
    </source>
</evidence>
<reference evidence="14 15" key="1">
    <citation type="submission" date="2023-07" db="EMBL/GenBank/DDBJ databases">
        <authorList>
            <person name="Girao M."/>
            <person name="Carvalho M.F."/>
        </authorList>
    </citation>
    <scope>NUCLEOTIDE SEQUENCE [LARGE SCALE GENOMIC DNA]</scope>
    <source>
        <strain evidence="14 15">YIM65754</strain>
    </source>
</reference>
<feature type="transmembrane region" description="Helical" evidence="12">
    <location>
        <begin position="546"/>
        <end position="573"/>
    </location>
</feature>
<feature type="transmembrane region" description="Helical" evidence="12">
    <location>
        <begin position="459"/>
        <end position="480"/>
    </location>
</feature>
<proteinExistence type="inferred from homology"/>
<dbReference type="RefSeq" id="WP_330133968.1">
    <property type="nucleotide sequence ID" value="NZ_JAUTXY010000006.1"/>
</dbReference>
<evidence type="ECO:0000313" key="15">
    <source>
        <dbReference type="Proteomes" id="UP001336020"/>
    </source>
</evidence>
<keyword evidence="9" id="KW-0206">Cytoskeleton</keyword>
<keyword evidence="9" id="KW-0963">Cytoplasm</keyword>
<gene>
    <name evidence="14" type="ORF">Q7514_14425</name>
</gene>
<dbReference type="PROSITE" id="PS00108">
    <property type="entry name" value="PROTEIN_KINASE_ST"/>
    <property type="match status" value="1"/>
</dbReference>
<dbReference type="GO" id="GO:0004674">
    <property type="term" value="F:protein serine/threonine kinase activity"/>
    <property type="evidence" value="ECO:0007669"/>
    <property type="project" value="UniProtKB-EC"/>
</dbReference>
<comment type="caution">
    <text evidence="14">The sequence shown here is derived from an EMBL/GenBank/DDBJ whole genome shotgun (WGS) entry which is preliminary data.</text>
</comment>
<dbReference type="Gene3D" id="1.10.510.10">
    <property type="entry name" value="Transferase(Phosphotransferase) domain 1"/>
    <property type="match status" value="2"/>
</dbReference>
<feature type="region of interest" description="Disordered" evidence="11">
    <location>
        <begin position="1"/>
        <end position="49"/>
    </location>
</feature>
<comment type="similarity">
    <text evidence="3">Belongs to the protein kinase superfamily. NEK Ser/Thr protein kinase family. NIMA subfamily.</text>
</comment>
<keyword evidence="15" id="KW-1185">Reference proteome</keyword>
<evidence type="ECO:0000256" key="12">
    <source>
        <dbReference type="SAM" id="Phobius"/>
    </source>
</evidence>
<dbReference type="CDD" id="cd14014">
    <property type="entry name" value="STKc_PknB_like"/>
    <property type="match status" value="1"/>
</dbReference>
<evidence type="ECO:0000256" key="11">
    <source>
        <dbReference type="SAM" id="MobiDB-lite"/>
    </source>
</evidence>
<evidence type="ECO:0000256" key="10">
    <source>
        <dbReference type="PROSITE-ProRule" id="PRU10141"/>
    </source>
</evidence>
<keyword evidence="8 10" id="KW-0067">ATP-binding</keyword>
<evidence type="ECO:0000256" key="4">
    <source>
        <dbReference type="ARBA" id="ARBA00022527"/>
    </source>
</evidence>
<feature type="transmembrane region" description="Helical" evidence="12">
    <location>
        <begin position="634"/>
        <end position="652"/>
    </location>
</feature>
<dbReference type="InterPro" id="IPR017441">
    <property type="entry name" value="Protein_kinase_ATP_BS"/>
</dbReference>
<evidence type="ECO:0000256" key="2">
    <source>
        <dbReference type="ARBA" id="ARBA00004647"/>
    </source>
</evidence>
<dbReference type="InterPro" id="IPR001245">
    <property type="entry name" value="Ser-Thr/Tyr_kinase_cat_dom"/>
</dbReference>
<keyword evidence="7 14" id="KW-0418">Kinase</keyword>
<feature type="compositionally biased region" description="Polar residues" evidence="11">
    <location>
        <begin position="11"/>
        <end position="41"/>
    </location>
</feature>
<evidence type="ECO:0000313" key="14">
    <source>
        <dbReference type="EMBL" id="MEE2058715.1"/>
    </source>
</evidence>
<feature type="transmembrane region" description="Helical" evidence="12">
    <location>
        <begin position="515"/>
        <end position="534"/>
    </location>
</feature>
<dbReference type="Pfam" id="PF07714">
    <property type="entry name" value="PK_Tyr_Ser-Thr"/>
    <property type="match status" value="1"/>
</dbReference>
<evidence type="ECO:0000256" key="8">
    <source>
        <dbReference type="ARBA" id="ARBA00022840"/>
    </source>
</evidence>
<evidence type="ECO:0000256" key="9">
    <source>
        <dbReference type="ARBA" id="ARBA00023212"/>
    </source>
</evidence>
<dbReference type="EC" id="2.7.11.1" evidence="14"/>
<dbReference type="InterPro" id="IPR011009">
    <property type="entry name" value="Kinase-like_dom_sf"/>
</dbReference>
<dbReference type="PANTHER" id="PTHR43289:SF34">
    <property type="entry name" value="SERINE_THREONINE-PROTEIN KINASE YBDM-RELATED"/>
    <property type="match status" value="1"/>
</dbReference>
<sequence length="675" mass="74178">MATRDPEPTRTAGTTPVSDTTVPGTTARDITQVSDRTQPAETTRAAGTRPVDLTVTAQTRPDILDSGDPITLDDVEAGQRIDDFDLLTTLGTGAFGRVFLARQQSMQRLVAVKVSRNSGNEAQTLAQLDHDYIVRVFDQRILPDHGLRLLYMQYMPGGTLLRVLHKVRETPSEQRSGRLLLDSVDEALQAKGEIRPSESPVRARLASLTWPETVAWLGRRLAEALHYAESRGVLHRDIKPANVLLTAEGVPKLADFNISFAESVDDSSPVAYLGGSLAYMSPEQLEACHPHRPRSAADLDTRSDIYALGVMLWELLTGSRPGADRADHVAEAPTMDALDAMLRTRRAPPDGDALTQLPSDCPQTLRRVLTRCLAPEPADRWASGAELAQQFDLCLDARARELVDPPPESWRARLRRPVVPLMIAAVGLPNVLGALYNYQHNRNLIVGQLSPDAQLQFQTIALIINATVFPLGALVIVYLARRLITVPRGLRRGRQYDAAELARARHDALLIADRITAVVMMLWVLSGILFPVIMESVSGALDSRAITHFVTSIVVCGTIAVAYPFFFVSFYMVRSIYPAFLPHGATDTTDARELEGLHRRSVRYLAVAAAVPLVAVAGSTFLTVDEITQVQPAVRVLSVGSIGAFVFVYWLFRLMEQDLEALQRSVAVRPDHPLQ</sequence>
<dbReference type="PROSITE" id="PS00107">
    <property type="entry name" value="PROTEIN_KINASE_ATP"/>
    <property type="match status" value="1"/>
</dbReference>
<keyword evidence="12" id="KW-1133">Transmembrane helix</keyword>
<feature type="transmembrane region" description="Helical" evidence="12">
    <location>
        <begin position="602"/>
        <end position="622"/>
    </location>
</feature>
<dbReference type="Proteomes" id="UP001336020">
    <property type="component" value="Unassembled WGS sequence"/>
</dbReference>
<keyword evidence="6 10" id="KW-0547">Nucleotide-binding</keyword>
<name>A0ABU7LAY7_9NOCA</name>
<dbReference type="SUPFAM" id="SSF56112">
    <property type="entry name" value="Protein kinase-like (PK-like)"/>
    <property type="match status" value="1"/>
</dbReference>
<dbReference type="InterPro" id="IPR000719">
    <property type="entry name" value="Prot_kinase_dom"/>
</dbReference>
<accession>A0ABU7LAY7</accession>
<evidence type="ECO:0000259" key="13">
    <source>
        <dbReference type="PROSITE" id="PS50011"/>
    </source>
</evidence>
<keyword evidence="4" id="KW-0723">Serine/threonine-protein kinase</keyword>
<dbReference type="EMBL" id="JAUTXY010000006">
    <property type="protein sequence ID" value="MEE2058715.1"/>
    <property type="molecule type" value="Genomic_DNA"/>
</dbReference>
<protein>
    <submittedName>
        <fullName evidence="14">Serine/threonine-protein kinase</fullName>
        <ecNumber evidence="14">2.7.11.1</ecNumber>
    </submittedName>
</protein>
<dbReference type="PROSITE" id="PS50011">
    <property type="entry name" value="PROTEIN_KINASE_DOM"/>
    <property type="match status" value="1"/>
</dbReference>
<dbReference type="PANTHER" id="PTHR43289">
    <property type="entry name" value="MITOGEN-ACTIVATED PROTEIN KINASE KINASE KINASE 20-RELATED"/>
    <property type="match status" value="1"/>
</dbReference>
<dbReference type="SMART" id="SM00220">
    <property type="entry name" value="S_TKc"/>
    <property type="match status" value="1"/>
</dbReference>
<keyword evidence="12" id="KW-0812">Transmembrane</keyword>
<keyword evidence="5 14" id="KW-0808">Transferase</keyword>